<feature type="region of interest" description="Disordered" evidence="1">
    <location>
        <begin position="144"/>
        <end position="293"/>
    </location>
</feature>
<feature type="compositionally biased region" description="Basic and acidic residues" evidence="1">
    <location>
        <begin position="246"/>
        <end position="260"/>
    </location>
</feature>
<dbReference type="AlphaFoldDB" id="A0A1Q9CCL4"/>
<feature type="compositionally biased region" description="Gly residues" evidence="1">
    <location>
        <begin position="191"/>
        <end position="205"/>
    </location>
</feature>
<evidence type="ECO:0000313" key="2">
    <source>
        <dbReference type="EMBL" id="OLP80661.1"/>
    </source>
</evidence>
<sequence>MIDENKIELIRVHKKMRRMKYDPQDGHTPVPWEFLDTTRKTIMEFSKADVPLFKRTWSTMAKALADEGFAEKVRRDHDPWHDVANPLKSEEESRRSSSEEALDRLDRIGDKILEDARTTVDAMGNSRMVNSVSFSNGLKDHLIGLDFTDQPAPAPDAPQQPPNGDDVDYPDYEDPHGDMPVDDEEMPPPQGSGGDPPGAPPGGGTLAPVPEDESSDLDMPYDPSNDDGGHSPGGGPLGPGPGHGPSPEEQRVAMEYHDEPPPPGGPPGAVPQFSIPDQVLSPPMPWPAPATPIVPVPIPPHLQFPVPQSLRSPSPRHVAPTRAKGAHLDDVSKAKARAVHPAGPPVALVPGQSTGKKDHEPPVPDADGDSDSDATVDYRENSLLARAVGDEVDKNGYFSKLKAHWVCRGFQDKFAWDQQADSPTATRYGFRLVAQCVANHYWDPFQLDLKTACLRGEHYNLSSRSVVVQLPPDIGLPPWMVASLPSSGLWTERCTKEMVGRLDKFLRSVGLEPTRADRCTYGAYDGIEGKKDKSYLSPFCISKAQYVSANSRCLLKQYEDTLGQPYRDCPRIDWSTFSGLDPMVAAVLEWGHSLTDDQWATLPADQKEFKLGVSEWLLNSTSANERQGLRRAYSSPGERESDEPQVLVLVLVLQLMVRNVLPNPQILQVEKLPLAKAAGGKSCKGSGKH</sequence>
<dbReference type="EMBL" id="LSRX01001360">
    <property type="protein sequence ID" value="OLP80661.1"/>
    <property type="molecule type" value="Genomic_DNA"/>
</dbReference>
<keyword evidence="3" id="KW-1185">Reference proteome</keyword>
<accession>A0A1Q9CCL4</accession>
<feature type="compositionally biased region" description="Pro residues" evidence="1">
    <location>
        <begin position="152"/>
        <end position="161"/>
    </location>
</feature>
<evidence type="ECO:0000256" key="1">
    <source>
        <dbReference type="SAM" id="MobiDB-lite"/>
    </source>
</evidence>
<protein>
    <submittedName>
        <fullName evidence="2">Uncharacterized protein</fullName>
    </submittedName>
</protein>
<gene>
    <name evidence="2" type="ORF">AK812_SmicGene38897</name>
</gene>
<dbReference type="OrthoDB" id="10394002at2759"/>
<comment type="caution">
    <text evidence="2">The sequence shown here is derived from an EMBL/GenBank/DDBJ whole genome shotgun (WGS) entry which is preliminary data.</text>
</comment>
<dbReference type="Proteomes" id="UP000186817">
    <property type="component" value="Unassembled WGS sequence"/>
</dbReference>
<name>A0A1Q9CCL4_SYMMI</name>
<evidence type="ECO:0000313" key="3">
    <source>
        <dbReference type="Proteomes" id="UP000186817"/>
    </source>
</evidence>
<feature type="compositionally biased region" description="Pro residues" evidence="1">
    <location>
        <begin position="282"/>
        <end position="293"/>
    </location>
</feature>
<feature type="region of interest" description="Disordered" evidence="1">
    <location>
        <begin position="77"/>
        <end position="102"/>
    </location>
</feature>
<reference evidence="2 3" key="1">
    <citation type="submission" date="2016-02" db="EMBL/GenBank/DDBJ databases">
        <title>Genome analysis of coral dinoflagellate symbionts highlights evolutionary adaptations to a symbiotic lifestyle.</title>
        <authorList>
            <person name="Aranda M."/>
            <person name="Li Y."/>
            <person name="Liew Y.J."/>
            <person name="Baumgarten S."/>
            <person name="Simakov O."/>
            <person name="Wilson M."/>
            <person name="Piel J."/>
            <person name="Ashoor H."/>
            <person name="Bougouffa S."/>
            <person name="Bajic V.B."/>
            <person name="Ryu T."/>
            <person name="Ravasi T."/>
            <person name="Bayer T."/>
            <person name="Micklem G."/>
            <person name="Kim H."/>
            <person name="Bhak J."/>
            <person name="Lajeunesse T.C."/>
            <person name="Voolstra C.R."/>
        </authorList>
    </citation>
    <scope>NUCLEOTIDE SEQUENCE [LARGE SCALE GENOMIC DNA]</scope>
    <source>
        <strain evidence="2 3">CCMP2467</strain>
    </source>
</reference>
<proteinExistence type="predicted"/>
<feature type="region of interest" description="Disordered" evidence="1">
    <location>
        <begin position="305"/>
        <end position="375"/>
    </location>
</feature>
<organism evidence="2 3">
    <name type="scientific">Symbiodinium microadriaticum</name>
    <name type="common">Dinoflagellate</name>
    <name type="synonym">Zooxanthella microadriatica</name>
    <dbReference type="NCBI Taxonomy" id="2951"/>
    <lineage>
        <taxon>Eukaryota</taxon>
        <taxon>Sar</taxon>
        <taxon>Alveolata</taxon>
        <taxon>Dinophyceae</taxon>
        <taxon>Suessiales</taxon>
        <taxon>Symbiodiniaceae</taxon>
        <taxon>Symbiodinium</taxon>
    </lineage>
</organism>
<feature type="compositionally biased region" description="Basic and acidic residues" evidence="1">
    <location>
        <begin position="88"/>
        <end position="102"/>
    </location>
</feature>